<dbReference type="AlphaFoldDB" id="A0A914RZX6"/>
<dbReference type="Proteomes" id="UP000887564">
    <property type="component" value="Unplaced"/>
</dbReference>
<keyword evidence="1" id="KW-0472">Membrane</keyword>
<keyword evidence="2" id="KW-1185">Reference proteome</keyword>
<keyword evidence="1" id="KW-1133">Transmembrane helix</keyword>
<evidence type="ECO:0000313" key="2">
    <source>
        <dbReference type="Proteomes" id="UP000887564"/>
    </source>
</evidence>
<organism evidence="2 3">
    <name type="scientific">Parascaris equorum</name>
    <name type="common">Equine roundworm</name>
    <dbReference type="NCBI Taxonomy" id="6256"/>
    <lineage>
        <taxon>Eukaryota</taxon>
        <taxon>Metazoa</taxon>
        <taxon>Ecdysozoa</taxon>
        <taxon>Nematoda</taxon>
        <taxon>Chromadorea</taxon>
        <taxon>Rhabditida</taxon>
        <taxon>Spirurina</taxon>
        <taxon>Ascaridomorpha</taxon>
        <taxon>Ascaridoidea</taxon>
        <taxon>Ascarididae</taxon>
        <taxon>Parascaris</taxon>
    </lineage>
</organism>
<protein>
    <submittedName>
        <fullName evidence="3">Uncharacterized protein</fullName>
    </submittedName>
</protein>
<name>A0A914RZX6_PAREQ</name>
<evidence type="ECO:0000313" key="3">
    <source>
        <dbReference type="WBParaSite" id="PEQ_0001206501-mRNA-1"/>
    </source>
</evidence>
<sequence>MTAVPLQQRTTSLMSHVSRSFERDIYPQEKRAVLTFFAPPFNATVLFNLRLLEGESPTQSYRSLKRDFLGVWIPSLSVAALLWNSFLSYRTQAASTSALSETVANVIE</sequence>
<evidence type="ECO:0000256" key="1">
    <source>
        <dbReference type="SAM" id="Phobius"/>
    </source>
</evidence>
<reference evidence="3" key="1">
    <citation type="submission" date="2022-11" db="UniProtKB">
        <authorList>
            <consortium name="WormBaseParasite"/>
        </authorList>
    </citation>
    <scope>IDENTIFICATION</scope>
</reference>
<dbReference type="WBParaSite" id="PEQ_0001206501-mRNA-1">
    <property type="protein sequence ID" value="PEQ_0001206501-mRNA-1"/>
    <property type="gene ID" value="PEQ_0001206501"/>
</dbReference>
<feature type="transmembrane region" description="Helical" evidence="1">
    <location>
        <begin position="69"/>
        <end position="87"/>
    </location>
</feature>
<keyword evidence="1" id="KW-0812">Transmembrane</keyword>
<proteinExistence type="predicted"/>
<accession>A0A914RZX6</accession>